<evidence type="ECO:0000313" key="1">
    <source>
        <dbReference type="EMBL" id="TFF18032.1"/>
    </source>
</evidence>
<name>A0A4Y8R8T2_9HYPH</name>
<dbReference type="Pfam" id="PF06035">
    <property type="entry name" value="Peptidase_C93"/>
    <property type="match status" value="1"/>
</dbReference>
<protein>
    <submittedName>
        <fullName evidence="1">Transglutaminase</fullName>
    </submittedName>
</protein>
<sequence length="208" mass="23198">MERICAIGATLVLCLTVILSTGTARAIEARGPFMQIGVSAPRPIGHRDFCRRNPDECRPIARRGRPTPVKLDPALVHAIAAINLSVNSSVKAESDEDLYGVEEYWTYPGKAGDCEDFALEKRRLLHEKAKIDYADLLLTVVRKTNGEGHAVLTLHTTDGDFILDNLNWRILPWHETPYAFLKRQSTADPGKWNRITNGRDVLVGAVKR</sequence>
<organism evidence="1 2">
    <name type="scientific">Jiella endophytica</name>
    <dbReference type="NCBI Taxonomy" id="2558362"/>
    <lineage>
        <taxon>Bacteria</taxon>
        <taxon>Pseudomonadati</taxon>
        <taxon>Pseudomonadota</taxon>
        <taxon>Alphaproteobacteria</taxon>
        <taxon>Hyphomicrobiales</taxon>
        <taxon>Aurantimonadaceae</taxon>
        <taxon>Jiella</taxon>
    </lineage>
</organism>
<comment type="caution">
    <text evidence="1">The sequence shown here is derived from an EMBL/GenBank/DDBJ whole genome shotgun (WGS) entry which is preliminary data.</text>
</comment>
<dbReference type="Gene3D" id="3.10.620.30">
    <property type="match status" value="1"/>
</dbReference>
<dbReference type="AlphaFoldDB" id="A0A4Y8R8T2"/>
<dbReference type="RefSeq" id="WP_134764093.1">
    <property type="nucleotide sequence ID" value="NZ_SOZD01000011.1"/>
</dbReference>
<dbReference type="Proteomes" id="UP000298179">
    <property type="component" value="Unassembled WGS sequence"/>
</dbReference>
<dbReference type="EMBL" id="SOZD01000011">
    <property type="protein sequence ID" value="TFF18032.1"/>
    <property type="molecule type" value="Genomic_DNA"/>
</dbReference>
<dbReference type="PANTHER" id="PTHR39327:SF1">
    <property type="entry name" value="BLR5470 PROTEIN"/>
    <property type="match status" value="1"/>
</dbReference>
<evidence type="ECO:0000313" key="2">
    <source>
        <dbReference type="Proteomes" id="UP000298179"/>
    </source>
</evidence>
<dbReference type="PANTHER" id="PTHR39327">
    <property type="match status" value="1"/>
</dbReference>
<dbReference type="OrthoDB" id="7206808at2"/>
<dbReference type="InterPro" id="IPR010319">
    <property type="entry name" value="Transglutaminase-like_Cys_pept"/>
</dbReference>
<proteinExistence type="predicted"/>
<accession>A0A4Y8R8T2</accession>
<gene>
    <name evidence="1" type="ORF">E3C22_22275</name>
</gene>
<keyword evidence="2" id="KW-1185">Reference proteome</keyword>
<reference evidence="1 2" key="1">
    <citation type="submission" date="2019-03" db="EMBL/GenBank/DDBJ databases">
        <title>Jiella endophytica sp. nov., a novel endophytic bacterium isolated from root of Ficus microcarpa Linn. f.</title>
        <authorList>
            <person name="Tuo L."/>
        </authorList>
    </citation>
    <scope>NUCLEOTIDE SEQUENCE [LARGE SCALE GENOMIC DNA]</scope>
    <source>
        <strain evidence="1 2">CBS5Q-3</strain>
    </source>
</reference>